<comment type="caution">
    <text evidence="1">The sequence shown here is derived from an EMBL/GenBank/DDBJ whole genome shotgun (WGS) entry which is preliminary data.</text>
</comment>
<evidence type="ECO:0000313" key="1">
    <source>
        <dbReference type="EMBL" id="KAI9464277.1"/>
    </source>
</evidence>
<protein>
    <submittedName>
        <fullName evidence="1">Uncharacterized protein</fullName>
    </submittedName>
</protein>
<reference evidence="1" key="1">
    <citation type="submission" date="2021-03" db="EMBL/GenBank/DDBJ databases">
        <title>Evolutionary priming and transition to the ectomycorrhizal habit in an iconic lineage of mushroom-forming fungi: is preadaptation a requirement?</title>
        <authorList>
            <consortium name="DOE Joint Genome Institute"/>
            <person name="Looney B.P."/>
            <person name="Miyauchi S."/>
            <person name="Morin E."/>
            <person name="Drula E."/>
            <person name="Courty P.E."/>
            <person name="Chicoki N."/>
            <person name="Fauchery L."/>
            <person name="Kohler A."/>
            <person name="Kuo A."/>
            <person name="LaButti K."/>
            <person name="Pangilinan J."/>
            <person name="Lipzen A."/>
            <person name="Riley R."/>
            <person name="Andreopoulos W."/>
            <person name="He G."/>
            <person name="Johnson J."/>
            <person name="Barry K.W."/>
            <person name="Grigoriev I.V."/>
            <person name="Nagy L."/>
            <person name="Hibbett D."/>
            <person name="Henrissat B."/>
            <person name="Matheny P.B."/>
            <person name="Labbe J."/>
            <person name="Martin A.F."/>
        </authorList>
    </citation>
    <scope>NUCLEOTIDE SEQUENCE</scope>
    <source>
        <strain evidence="1">BPL698</strain>
    </source>
</reference>
<organism evidence="1 2">
    <name type="scientific">Russula earlei</name>
    <dbReference type="NCBI Taxonomy" id="71964"/>
    <lineage>
        <taxon>Eukaryota</taxon>
        <taxon>Fungi</taxon>
        <taxon>Dikarya</taxon>
        <taxon>Basidiomycota</taxon>
        <taxon>Agaricomycotina</taxon>
        <taxon>Agaricomycetes</taxon>
        <taxon>Russulales</taxon>
        <taxon>Russulaceae</taxon>
        <taxon>Russula</taxon>
    </lineage>
</organism>
<accession>A0ACC0U5R0</accession>
<name>A0ACC0U5R0_9AGAM</name>
<dbReference type="Proteomes" id="UP001207468">
    <property type="component" value="Unassembled WGS sequence"/>
</dbReference>
<proteinExistence type="predicted"/>
<evidence type="ECO:0000313" key="2">
    <source>
        <dbReference type="Proteomes" id="UP001207468"/>
    </source>
</evidence>
<keyword evidence="2" id="KW-1185">Reference proteome</keyword>
<feature type="non-terminal residue" evidence="1">
    <location>
        <position position="1"/>
    </location>
</feature>
<dbReference type="EMBL" id="JAGFNK010000152">
    <property type="protein sequence ID" value="KAI9464277.1"/>
    <property type="molecule type" value="Genomic_DNA"/>
</dbReference>
<gene>
    <name evidence="1" type="ORF">F5148DRAFT_982217</name>
</gene>
<sequence length="60" mass="6676">IFYGKITIYPSVIAMFYAPSNISGIGSMCCEHICAVKFWMKGPGHYDTIFFNTAPSMEGM</sequence>